<dbReference type="EMBL" id="FONY01000044">
    <property type="protein sequence ID" value="SFF51027.1"/>
    <property type="molecule type" value="Genomic_DNA"/>
</dbReference>
<dbReference type="AlphaFoldDB" id="A0A1I2JCX7"/>
<gene>
    <name evidence="5" type="ORF">SAMN04488541_104422</name>
</gene>
<dbReference type="Gene3D" id="3.40.50.1820">
    <property type="entry name" value="alpha/beta hydrolase"/>
    <property type="match status" value="1"/>
</dbReference>
<dbReference type="GO" id="GO:0004252">
    <property type="term" value="F:serine-type endopeptidase activity"/>
    <property type="evidence" value="ECO:0007669"/>
    <property type="project" value="TreeGrafter"/>
</dbReference>
<evidence type="ECO:0000256" key="2">
    <source>
        <dbReference type="SAM" id="MobiDB-lite"/>
    </source>
</evidence>
<dbReference type="Proteomes" id="UP000199513">
    <property type="component" value="Unassembled WGS sequence"/>
</dbReference>
<evidence type="ECO:0000313" key="5">
    <source>
        <dbReference type="EMBL" id="SFF51027.1"/>
    </source>
</evidence>
<keyword evidence="6" id="KW-1185">Reference proteome</keyword>
<accession>A0A1I2JCX7</accession>
<keyword evidence="1" id="KW-0378">Hydrolase</keyword>
<dbReference type="SUPFAM" id="SSF53474">
    <property type="entry name" value="alpha/beta-Hydrolases"/>
    <property type="match status" value="1"/>
</dbReference>
<evidence type="ECO:0000259" key="4">
    <source>
        <dbReference type="Pfam" id="PF00326"/>
    </source>
</evidence>
<dbReference type="PANTHER" id="PTHR42776:SF27">
    <property type="entry name" value="DIPEPTIDYL PEPTIDASE FAMILY MEMBER 6"/>
    <property type="match status" value="1"/>
</dbReference>
<dbReference type="GO" id="GO:0006508">
    <property type="term" value="P:proteolysis"/>
    <property type="evidence" value="ECO:0007669"/>
    <property type="project" value="InterPro"/>
</dbReference>
<dbReference type="PANTHER" id="PTHR42776">
    <property type="entry name" value="SERINE PEPTIDASE S9 FAMILY MEMBER"/>
    <property type="match status" value="1"/>
</dbReference>
<sequence>MKKLLFILLLLYCFAASAQQKGGKQTALVSTKKPLTHSVYDSWKEIGFRAVSNDGSWAVYTVNPQEGDGKVIFYNLKTNQIDSVQRASQVEISQDNQFVVFKIAPPLKIMKDLRRQKKKKEDLPRDTLGIYNLQTKQLAKVANLKSFKLPEKAGAWLAYQIEQIEKKETPKKDTAKEVKKEEAKKPAKPKKKESEENGYRLVMRKLANAKETTFDFVKEYKFDKFGKNLIFSTTGNDSTLLAGVYVYDLQSEKLKPLFRAKKGNFKNLAFDESGSQVAFVADLDTTKTQVRYFKLYHWKNGQDSALAIADTTNITKGLLVSEHYVPNFSQNGAKLFFGMANKPVVQDTTLLPEEIVNLDIWHWQDDYIQPQQGRRLEQDKKRSYLSVYHVDSKRIVQLATNEVPSISLANEGNANLALASSDVPYRRLTNWDISGFEDLYLLDLQTGNKKLIQQKIKGDAAISPQGNYVYWFSLPDTAWFTYSVKSGQIFKLNQGLKEKFADEEDDHPDYPLEYGFAGWTENDQTFLVYDRYDIWAFDPENRKAPVNLTQTGRKEKLVFRNIRLDQEEKFFKADQTLLLSVFDETTKQSGYYSLNLKDNSKQKLLMDNYRFSTFQTRKAKDASVLLFTRESFKDYPDLYATDLTFKNIKKISEANPQQKDYAWGSVEMYSWLSLDGIPLQGLLYKPENFDPKKQYPMMVYYYEKNSDNIHNHIVPAPIRSAINYTYFVSNGYLVFVPDVVYRIGYPGESAYNCIMPAVTSLIEKGFVNKERIGIQGHSWGGYQNAYLITKTNLFRAAEAGAPVSNMVSAYGGIRWESGYSRMFQYEKSQSRIGGTLWEKPLRFLENSPIFFADKVNTPLLMMHNDEDGAVPWYQGIEYFMALRRLGKPVWMLNYNKEAHGLTQRQNRKDFAIRMYQFFDYYLKDAPMPEWMKKGVPMLEKGVNKGLTLMNEEKE</sequence>
<dbReference type="Pfam" id="PF00326">
    <property type="entry name" value="Peptidase_S9"/>
    <property type="match status" value="1"/>
</dbReference>
<dbReference type="RefSeq" id="WP_091549039.1">
    <property type="nucleotide sequence ID" value="NZ_FONY01000044.1"/>
</dbReference>
<reference evidence="5 6" key="1">
    <citation type="submission" date="2016-10" db="EMBL/GenBank/DDBJ databases">
        <authorList>
            <person name="de Groot N.N."/>
        </authorList>
    </citation>
    <scope>NUCLEOTIDE SEQUENCE [LARGE SCALE GENOMIC DNA]</scope>
    <source>
        <strain>GEY</strain>
        <strain evidence="6">DSM 9560</strain>
    </source>
</reference>
<keyword evidence="5" id="KW-0031">Aminopeptidase</keyword>
<evidence type="ECO:0000256" key="3">
    <source>
        <dbReference type="SAM" id="SignalP"/>
    </source>
</evidence>
<name>A0A1I2JCX7_9BACT</name>
<dbReference type="STRING" id="1003.SAMN04488541_104422"/>
<keyword evidence="5" id="KW-0645">Protease</keyword>
<keyword evidence="3" id="KW-0732">Signal</keyword>
<feature type="chain" id="PRO_5011492718" evidence="3">
    <location>
        <begin position="19"/>
        <end position="954"/>
    </location>
</feature>
<dbReference type="SUPFAM" id="SSF82171">
    <property type="entry name" value="DPP6 N-terminal domain-like"/>
    <property type="match status" value="1"/>
</dbReference>
<evidence type="ECO:0000313" key="6">
    <source>
        <dbReference type="Proteomes" id="UP000199513"/>
    </source>
</evidence>
<protein>
    <submittedName>
        <fullName evidence="5">Dipeptidyl aminopeptidase/acylaminoacyl peptidase</fullName>
    </submittedName>
</protein>
<evidence type="ECO:0000256" key="1">
    <source>
        <dbReference type="ARBA" id="ARBA00022801"/>
    </source>
</evidence>
<organism evidence="5 6">
    <name type="scientific">Thermoflexibacter ruber</name>
    <dbReference type="NCBI Taxonomy" id="1003"/>
    <lineage>
        <taxon>Bacteria</taxon>
        <taxon>Pseudomonadati</taxon>
        <taxon>Bacteroidota</taxon>
        <taxon>Cytophagia</taxon>
        <taxon>Cytophagales</taxon>
        <taxon>Thermoflexibacteraceae</taxon>
        <taxon>Thermoflexibacter</taxon>
    </lineage>
</organism>
<proteinExistence type="predicted"/>
<feature type="region of interest" description="Disordered" evidence="2">
    <location>
        <begin position="169"/>
        <end position="196"/>
    </location>
</feature>
<dbReference type="GO" id="GO:0004177">
    <property type="term" value="F:aminopeptidase activity"/>
    <property type="evidence" value="ECO:0007669"/>
    <property type="project" value="UniProtKB-KW"/>
</dbReference>
<feature type="domain" description="Peptidase S9 prolyl oligopeptidase catalytic" evidence="4">
    <location>
        <begin position="754"/>
        <end position="924"/>
    </location>
</feature>
<dbReference type="InterPro" id="IPR029058">
    <property type="entry name" value="AB_hydrolase_fold"/>
</dbReference>
<dbReference type="InterPro" id="IPR001375">
    <property type="entry name" value="Peptidase_S9_cat"/>
</dbReference>
<feature type="compositionally biased region" description="Basic and acidic residues" evidence="2">
    <location>
        <begin position="169"/>
        <end position="185"/>
    </location>
</feature>
<dbReference type="OrthoDB" id="9812921at2"/>
<feature type="signal peptide" evidence="3">
    <location>
        <begin position="1"/>
        <end position="18"/>
    </location>
</feature>